<dbReference type="GO" id="GO:0009678">
    <property type="term" value="F:diphosphate hydrolysis-driven proton transmembrane transporter activity"/>
    <property type="evidence" value="ECO:0007669"/>
    <property type="project" value="InterPro"/>
</dbReference>
<keyword evidence="11" id="KW-1185">Reference proteome</keyword>
<evidence type="ECO:0000256" key="5">
    <source>
        <dbReference type="ARBA" id="ARBA00022967"/>
    </source>
</evidence>
<evidence type="ECO:0000256" key="7">
    <source>
        <dbReference type="ARBA" id="ARBA00023065"/>
    </source>
</evidence>
<evidence type="ECO:0000313" key="11">
    <source>
        <dbReference type="Proteomes" id="UP000529637"/>
    </source>
</evidence>
<evidence type="ECO:0000256" key="3">
    <source>
        <dbReference type="ARBA" id="ARBA00022692"/>
    </source>
</evidence>
<dbReference type="Proteomes" id="UP000529637">
    <property type="component" value="Unassembled WGS sequence"/>
</dbReference>
<evidence type="ECO:0000256" key="6">
    <source>
        <dbReference type="ARBA" id="ARBA00022989"/>
    </source>
</evidence>
<evidence type="ECO:0000313" key="10">
    <source>
        <dbReference type="EMBL" id="NUZ05354.1"/>
    </source>
</evidence>
<name>A0A7Y6NLL3_9BURK</name>
<organism evidence="10 11">
    <name type="scientific">Piscinibacter koreensis</name>
    <dbReference type="NCBI Taxonomy" id="2742824"/>
    <lineage>
        <taxon>Bacteria</taxon>
        <taxon>Pseudomonadati</taxon>
        <taxon>Pseudomonadota</taxon>
        <taxon>Betaproteobacteria</taxon>
        <taxon>Burkholderiales</taxon>
        <taxon>Sphaerotilaceae</taxon>
        <taxon>Piscinibacter</taxon>
    </lineage>
</organism>
<evidence type="ECO:0000256" key="8">
    <source>
        <dbReference type="ARBA" id="ARBA00023136"/>
    </source>
</evidence>
<keyword evidence="3 9" id="KW-0812">Transmembrane</keyword>
<evidence type="ECO:0000256" key="1">
    <source>
        <dbReference type="ARBA" id="ARBA00004127"/>
    </source>
</evidence>
<gene>
    <name evidence="10" type="ORF">HQN59_06220</name>
</gene>
<protein>
    <submittedName>
        <fullName evidence="10">Sodium/proton-translocating pyrophosphatase</fullName>
    </submittedName>
</protein>
<proteinExistence type="predicted"/>
<dbReference type="GO" id="GO:0016020">
    <property type="term" value="C:membrane"/>
    <property type="evidence" value="ECO:0007669"/>
    <property type="project" value="InterPro"/>
</dbReference>
<keyword evidence="4" id="KW-0460">Magnesium</keyword>
<dbReference type="GO" id="GO:0012505">
    <property type="term" value="C:endomembrane system"/>
    <property type="evidence" value="ECO:0007669"/>
    <property type="project" value="UniProtKB-SubCell"/>
</dbReference>
<feature type="transmembrane region" description="Helical" evidence="9">
    <location>
        <begin position="5"/>
        <end position="22"/>
    </location>
</feature>
<dbReference type="InterPro" id="IPR004131">
    <property type="entry name" value="PPase-energised_H-pump"/>
</dbReference>
<dbReference type="Pfam" id="PF03030">
    <property type="entry name" value="H_PPase"/>
    <property type="match status" value="1"/>
</dbReference>
<evidence type="ECO:0000256" key="4">
    <source>
        <dbReference type="ARBA" id="ARBA00022842"/>
    </source>
</evidence>
<feature type="transmembrane region" description="Helical" evidence="9">
    <location>
        <begin position="28"/>
        <end position="47"/>
    </location>
</feature>
<keyword evidence="7" id="KW-0406">Ion transport</keyword>
<dbReference type="AlphaFoldDB" id="A0A7Y6NLL3"/>
<comment type="caution">
    <text evidence="10">The sequence shown here is derived from an EMBL/GenBank/DDBJ whole genome shotgun (WGS) entry which is preliminary data.</text>
</comment>
<keyword evidence="5" id="KW-1278">Translocase</keyword>
<dbReference type="GO" id="GO:0004427">
    <property type="term" value="F:inorganic diphosphate phosphatase activity"/>
    <property type="evidence" value="ECO:0007669"/>
    <property type="project" value="InterPro"/>
</dbReference>
<evidence type="ECO:0000256" key="2">
    <source>
        <dbReference type="ARBA" id="ARBA00022448"/>
    </source>
</evidence>
<sequence>MRSTASPVLFVCAAVMIAYWLAGLDGIAVAATAMLSMAGFVVAIDAHGPNDRARYVRGQCRSTWSAARRRSPSHRVHYSR</sequence>
<reference evidence="10 11" key="1">
    <citation type="submission" date="2020-06" db="EMBL/GenBank/DDBJ databases">
        <title>Schlegella sp. ID0723 isolated from air conditioner.</title>
        <authorList>
            <person name="Kim D.Y."/>
            <person name="Kim D.-U."/>
        </authorList>
    </citation>
    <scope>NUCLEOTIDE SEQUENCE [LARGE SCALE GENOMIC DNA]</scope>
    <source>
        <strain evidence="10 11">ID0723</strain>
    </source>
</reference>
<accession>A0A7Y6NLL3</accession>
<evidence type="ECO:0000256" key="9">
    <source>
        <dbReference type="SAM" id="Phobius"/>
    </source>
</evidence>
<comment type="subcellular location">
    <subcellularLocation>
        <location evidence="1">Endomembrane system</location>
        <topology evidence="1">Multi-pass membrane protein</topology>
    </subcellularLocation>
</comment>
<keyword evidence="8 9" id="KW-0472">Membrane</keyword>
<dbReference type="EMBL" id="JABWMJ010000002">
    <property type="protein sequence ID" value="NUZ05354.1"/>
    <property type="molecule type" value="Genomic_DNA"/>
</dbReference>
<keyword evidence="2" id="KW-0813">Transport</keyword>
<keyword evidence="6 9" id="KW-1133">Transmembrane helix</keyword>